<proteinExistence type="predicted"/>
<organism evidence="2 3">
    <name type="scientific">Comamonas avium</name>
    <dbReference type="NCBI Taxonomy" id="2762231"/>
    <lineage>
        <taxon>Bacteria</taxon>
        <taxon>Pseudomonadati</taxon>
        <taxon>Pseudomonadota</taxon>
        <taxon>Betaproteobacteria</taxon>
        <taxon>Burkholderiales</taxon>
        <taxon>Comamonadaceae</taxon>
        <taxon>Comamonas</taxon>
    </lineage>
</organism>
<keyword evidence="1" id="KW-1133">Transmembrane helix</keyword>
<sequence>MSKDERKFGMSQNVKKLETRSGPWWKYGHVWLVLSGPAIVVVAGILTAVIAARGADPIVDADYYQKGVNINEQLRNQDKSYAPANAVRNHAVTPDADLPDLTPK</sequence>
<feature type="transmembrane region" description="Helical" evidence="1">
    <location>
        <begin position="30"/>
        <end position="52"/>
    </location>
</feature>
<evidence type="ECO:0000313" key="2">
    <source>
        <dbReference type="EMBL" id="MBD7958951.1"/>
    </source>
</evidence>
<dbReference type="Pfam" id="PF05751">
    <property type="entry name" value="FixH"/>
    <property type="match status" value="1"/>
</dbReference>
<dbReference type="InterPro" id="IPR008620">
    <property type="entry name" value="FixH"/>
</dbReference>
<comment type="caution">
    <text evidence="2">The sequence shown here is derived from an EMBL/GenBank/DDBJ whole genome shotgun (WGS) entry which is preliminary data.</text>
</comment>
<evidence type="ECO:0000256" key="1">
    <source>
        <dbReference type="SAM" id="Phobius"/>
    </source>
</evidence>
<keyword evidence="3" id="KW-1185">Reference proteome</keyword>
<keyword evidence="1" id="KW-0812">Transmembrane</keyword>
<protein>
    <submittedName>
        <fullName evidence="2">FixH family protein</fullName>
    </submittedName>
</protein>
<dbReference type="Proteomes" id="UP000634919">
    <property type="component" value="Unassembled WGS sequence"/>
</dbReference>
<reference evidence="2 3" key="1">
    <citation type="submission" date="2020-08" db="EMBL/GenBank/DDBJ databases">
        <title>A Genomic Blueprint of the Chicken Gut Microbiome.</title>
        <authorList>
            <person name="Gilroy R."/>
            <person name="Ravi A."/>
            <person name="Getino M."/>
            <person name="Pursley I."/>
            <person name="Horton D.L."/>
            <person name="Alikhan N.-F."/>
            <person name="Baker D."/>
            <person name="Gharbi K."/>
            <person name="Hall N."/>
            <person name="Watson M."/>
            <person name="Adriaenssens E.M."/>
            <person name="Foster-Nyarko E."/>
            <person name="Jarju S."/>
            <person name="Secka A."/>
            <person name="Antonio M."/>
            <person name="Oren A."/>
            <person name="Chaudhuri R."/>
            <person name="La Ragione R.M."/>
            <person name="Hildebrand F."/>
            <person name="Pallen M.J."/>
        </authorList>
    </citation>
    <scope>NUCLEOTIDE SEQUENCE [LARGE SCALE GENOMIC DNA]</scope>
    <source>
        <strain evidence="2 3">Sa2CVA6</strain>
    </source>
</reference>
<dbReference type="EMBL" id="JACSQK010000001">
    <property type="protein sequence ID" value="MBD7958951.1"/>
    <property type="molecule type" value="Genomic_DNA"/>
</dbReference>
<keyword evidence="1" id="KW-0472">Membrane</keyword>
<name>A0ABR8S663_9BURK</name>
<accession>A0ABR8S663</accession>
<evidence type="ECO:0000313" key="3">
    <source>
        <dbReference type="Proteomes" id="UP000634919"/>
    </source>
</evidence>
<gene>
    <name evidence="2" type="ORF">H9646_00510</name>
</gene>